<comment type="caution">
    <text evidence="2">The sequence shown here is derived from an EMBL/GenBank/DDBJ whole genome shotgun (WGS) entry which is preliminary data.</text>
</comment>
<feature type="domain" description="Glycosyl transferase family 1" evidence="1">
    <location>
        <begin position="193"/>
        <end position="328"/>
    </location>
</feature>
<dbReference type="AlphaFoldDB" id="A0A444JUF8"/>
<dbReference type="RefSeq" id="WP_128781940.1">
    <property type="nucleotide sequence ID" value="NZ_RJLM01000001.1"/>
</dbReference>
<dbReference type="GO" id="GO:0016757">
    <property type="term" value="F:glycosyltransferase activity"/>
    <property type="evidence" value="ECO:0007669"/>
    <property type="project" value="InterPro"/>
</dbReference>
<accession>A0A444JUF8</accession>
<dbReference type="CDD" id="cd03801">
    <property type="entry name" value="GT4_PimA-like"/>
    <property type="match status" value="1"/>
</dbReference>
<gene>
    <name evidence="2" type="ORF">EDI28_00785</name>
</gene>
<name>A0A444JUF8_9GAMM</name>
<dbReference type="Proteomes" id="UP000287563">
    <property type="component" value="Unassembled WGS sequence"/>
</dbReference>
<keyword evidence="3" id="KW-1185">Reference proteome</keyword>
<dbReference type="SUPFAM" id="SSF53756">
    <property type="entry name" value="UDP-Glycosyltransferase/glycogen phosphorylase"/>
    <property type="match status" value="1"/>
</dbReference>
<protein>
    <submittedName>
        <fullName evidence="2">Glycosyltransferase</fullName>
    </submittedName>
</protein>
<reference evidence="2 3" key="1">
    <citation type="submission" date="2018-11" db="EMBL/GenBank/DDBJ databases">
        <title>Photobacterium sp. BEI247 sp. nov., a marine bacterium isolated from Yongle Blue Hole in the South China Sea.</title>
        <authorList>
            <person name="Wang X."/>
        </authorList>
    </citation>
    <scope>NUCLEOTIDE SEQUENCE [LARGE SCALE GENOMIC DNA]</scope>
    <source>
        <strain evidence="3">BEI247</strain>
    </source>
</reference>
<dbReference type="OrthoDB" id="9792269at2"/>
<keyword evidence="2" id="KW-0808">Transferase</keyword>
<evidence type="ECO:0000259" key="1">
    <source>
        <dbReference type="Pfam" id="PF00534"/>
    </source>
</evidence>
<dbReference type="EMBL" id="RJLM01000001">
    <property type="protein sequence ID" value="RWX56618.1"/>
    <property type="molecule type" value="Genomic_DNA"/>
</dbReference>
<dbReference type="PANTHER" id="PTHR12526:SF627">
    <property type="entry name" value="D-RHAMNOSYLTRANSFERASE WBPZ"/>
    <property type="match status" value="1"/>
</dbReference>
<dbReference type="Pfam" id="PF00534">
    <property type="entry name" value="Glycos_transf_1"/>
    <property type="match status" value="1"/>
</dbReference>
<dbReference type="GO" id="GO:1901135">
    <property type="term" value="P:carbohydrate derivative metabolic process"/>
    <property type="evidence" value="ECO:0007669"/>
    <property type="project" value="UniProtKB-ARBA"/>
</dbReference>
<organism evidence="2 3">
    <name type="scientific">Photobacterium chitinilyticum</name>
    <dbReference type="NCBI Taxonomy" id="2485123"/>
    <lineage>
        <taxon>Bacteria</taxon>
        <taxon>Pseudomonadati</taxon>
        <taxon>Pseudomonadota</taxon>
        <taxon>Gammaproteobacteria</taxon>
        <taxon>Vibrionales</taxon>
        <taxon>Vibrionaceae</taxon>
        <taxon>Photobacterium</taxon>
    </lineage>
</organism>
<sequence>MKILYIVESPAPYGANKCLIDIIDFVIKKGDEPFVVGSTKGQFSDWLSEKEVPFKSLGHKLSIYPRAKTAKEKVLFLPKFFAFRVVNFLALIKLIVICLHIKPDIIHTNIGPTALGYWVAKLLKIKHVWHLREYQDLDFGMSFFPNKKVFTDLVGSTDKVICITNKISNHFSVPLNSEVIYDGVLEPNESKISKSKKLYFLFVGRLEPTKGIEDVLDSFIDYCELGNLNYELLIAGSGQVSYLQYLKHKVEQSPFKNQIKFLGFRNDINELMRSAKALVVGSKCEGFGLITAEAMFNGCLVIGRNSGGTSEILTNNFGGNYGLLFESNKELTSCFVEASEMTEEELSSMTDYAFSEAVKKYRLETQHEKLYSVYEKIIGI</sequence>
<proteinExistence type="predicted"/>
<evidence type="ECO:0000313" key="2">
    <source>
        <dbReference type="EMBL" id="RWX56618.1"/>
    </source>
</evidence>
<evidence type="ECO:0000313" key="3">
    <source>
        <dbReference type="Proteomes" id="UP000287563"/>
    </source>
</evidence>
<dbReference type="InterPro" id="IPR001296">
    <property type="entry name" value="Glyco_trans_1"/>
</dbReference>
<dbReference type="Gene3D" id="3.40.50.2000">
    <property type="entry name" value="Glycogen Phosphorylase B"/>
    <property type="match status" value="2"/>
</dbReference>
<dbReference type="PANTHER" id="PTHR12526">
    <property type="entry name" value="GLYCOSYLTRANSFERASE"/>
    <property type="match status" value="1"/>
</dbReference>